<reference evidence="1" key="1">
    <citation type="submission" date="2023-07" db="EMBL/GenBank/DDBJ databases">
        <authorList>
            <consortium name="AG Swart"/>
            <person name="Singh M."/>
            <person name="Singh A."/>
            <person name="Seah K."/>
            <person name="Emmerich C."/>
        </authorList>
    </citation>
    <scope>NUCLEOTIDE SEQUENCE</scope>
    <source>
        <strain evidence="1">DP1</strain>
    </source>
</reference>
<keyword evidence="2" id="KW-1185">Reference proteome</keyword>
<organism evidence="1 2">
    <name type="scientific">Euplotes crassus</name>
    <dbReference type="NCBI Taxonomy" id="5936"/>
    <lineage>
        <taxon>Eukaryota</taxon>
        <taxon>Sar</taxon>
        <taxon>Alveolata</taxon>
        <taxon>Ciliophora</taxon>
        <taxon>Intramacronucleata</taxon>
        <taxon>Spirotrichea</taxon>
        <taxon>Hypotrichia</taxon>
        <taxon>Euplotida</taxon>
        <taxon>Euplotidae</taxon>
        <taxon>Moneuplotes</taxon>
    </lineage>
</organism>
<dbReference type="Proteomes" id="UP001295684">
    <property type="component" value="Unassembled WGS sequence"/>
</dbReference>
<sequence>MCTSISRSKAIPNFLLLMKAFTIQYKYSSFRSYFSISYTTKTNHWP</sequence>
<gene>
    <name evidence="1" type="ORF">ECRASSUSDP1_LOCUS19439</name>
</gene>
<dbReference type="EMBL" id="CAMPGE010019734">
    <property type="protein sequence ID" value="CAI2378048.1"/>
    <property type="molecule type" value="Genomic_DNA"/>
</dbReference>
<name>A0AAD1XSH8_EUPCR</name>
<proteinExistence type="predicted"/>
<comment type="caution">
    <text evidence="1">The sequence shown here is derived from an EMBL/GenBank/DDBJ whole genome shotgun (WGS) entry which is preliminary data.</text>
</comment>
<evidence type="ECO:0000313" key="2">
    <source>
        <dbReference type="Proteomes" id="UP001295684"/>
    </source>
</evidence>
<protein>
    <submittedName>
        <fullName evidence="1">Uncharacterized protein</fullName>
    </submittedName>
</protein>
<evidence type="ECO:0000313" key="1">
    <source>
        <dbReference type="EMBL" id="CAI2378048.1"/>
    </source>
</evidence>
<accession>A0AAD1XSH8</accession>
<dbReference type="AlphaFoldDB" id="A0AAD1XSH8"/>